<reference evidence="2 3" key="1">
    <citation type="submission" date="2017-11" db="EMBL/GenBank/DDBJ databases">
        <title>De-novo sequencing of pomegranate (Punica granatum L.) genome.</title>
        <authorList>
            <person name="Akparov Z."/>
            <person name="Amiraslanov A."/>
            <person name="Hajiyeva S."/>
            <person name="Abbasov M."/>
            <person name="Kaur K."/>
            <person name="Hamwieh A."/>
            <person name="Solovyev V."/>
            <person name="Salamov A."/>
            <person name="Braich B."/>
            <person name="Kosarev P."/>
            <person name="Mahmoud A."/>
            <person name="Hajiyev E."/>
            <person name="Babayeva S."/>
            <person name="Izzatullayeva V."/>
            <person name="Mammadov A."/>
            <person name="Mammadov A."/>
            <person name="Sharifova S."/>
            <person name="Ojaghi J."/>
            <person name="Eynullazada K."/>
            <person name="Bayramov B."/>
            <person name="Abdulazimova A."/>
            <person name="Shahmuradov I."/>
        </authorList>
    </citation>
    <scope>NUCLEOTIDE SEQUENCE [LARGE SCALE GENOMIC DNA]</scope>
    <source>
        <strain evidence="3">cv. AG2017</strain>
        <tissue evidence="2">Leaf</tissue>
    </source>
</reference>
<organism evidence="2 3">
    <name type="scientific">Punica granatum</name>
    <name type="common">Pomegranate</name>
    <dbReference type="NCBI Taxonomy" id="22663"/>
    <lineage>
        <taxon>Eukaryota</taxon>
        <taxon>Viridiplantae</taxon>
        <taxon>Streptophyta</taxon>
        <taxon>Embryophyta</taxon>
        <taxon>Tracheophyta</taxon>
        <taxon>Spermatophyta</taxon>
        <taxon>Magnoliopsida</taxon>
        <taxon>eudicotyledons</taxon>
        <taxon>Gunneridae</taxon>
        <taxon>Pentapetalae</taxon>
        <taxon>rosids</taxon>
        <taxon>malvids</taxon>
        <taxon>Myrtales</taxon>
        <taxon>Lythraceae</taxon>
        <taxon>Punica</taxon>
    </lineage>
</organism>
<evidence type="ECO:0000259" key="1">
    <source>
        <dbReference type="Pfam" id="PF24924"/>
    </source>
</evidence>
<gene>
    <name evidence="2" type="ORF">CRG98_039944</name>
</gene>
<protein>
    <recommendedName>
        <fullName evidence="1">DUF7745 domain-containing protein</fullName>
    </recommendedName>
</protein>
<dbReference type="PANTHER" id="PTHR48154:SF1">
    <property type="entry name" value="PROTEIN, PUTATIVE-RELATED"/>
    <property type="match status" value="1"/>
</dbReference>
<evidence type="ECO:0000313" key="2">
    <source>
        <dbReference type="EMBL" id="PKI39659.1"/>
    </source>
</evidence>
<comment type="caution">
    <text evidence="2">The sequence shown here is derived from an EMBL/GenBank/DDBJ whole genome shotgun (WGS) entry which is preliminary data.</text>
</comment>
<dbReference type="InterPro" id="IPR056647">
    <property type="entry name" value="DUF7745"/>
</dbReference>
<dbReference type="AlphaFoldDB" id="A0A2I0I6M8"/>
<accession>A0A2I0I6M8</accession>
<keyword evidence="3" id="KW-1185">Reference proteome</keyword>
<dbReference type="Pfam" id="PF24924">
    <property type="entry name" value="DUF7745"/>
    <property type="match status" value="1"/>
</dbReference>
<feature type="domain" description="DUF7745" evidence="1">
    <location>
        <begin position="112"/>
        <end position="183"/>
    </location>
</feature>
<name>A0A2I0I6M8_PUNGR</name>
<proteinExistence type="predicted"/>
<evidence type="ECO:0000313" key="3">
    <source>
        <dbReference type="Proteomes" id="UP000233551"/>
    </source>
</evidence>
<sequence length="343" mass="39275">MDRSHPCLRLDVIVTPATDIMRLWRIFSPVDRAFLQLIIGELPLLADSPIDRTLLRTAISFWDTQRVVFNFQGTELSPTVEEYATLISGPCRPATSWYPTKSYQRDACHGFLLLIFGTILFPYSSNLIDGALAQVILQVVGSHSCVKIVLAETIRSLDYVREVRCDRMRGASHLLQIWLLAHIRPFCSSHPFFYITDERSLIARLLQDIPTKAYRAPYHFTLADTTASLPDRFLRVREVRRLWGTRIVQELYFPEHSTDEERAFSATTAYVVQFHPQKLTPVRRLCTPRIPHALQADIPDIESSVQGARRTKLQSIRRSEIYSAMSLLIHVQSSLTTESFRGS</sequence>
<dbReference type="EMBL" id="PGOL01003798">
    <property type="protein sequence ID" value="PKI39659.1"/>
    <property type="molecule type" value="Genomic_DNA"/>
</dbReference>
<dbReference type="Proteomes" id="UP000233551">
    <property type="component" value="Unassembled WGS sequence"/>
</dbReference>
<dbReference type="PANTHER" id="PTHR48154">
    <property type="entry name" value="PROTEIN, PUTATIVE-RELATED"/>
    <property type="match status" value="1"/>
</dbReference>